<keyword evidence="6" id="KW-1185">Reference proteome</keyword>
<name>A0A2R8BDH6_9RHOB</name>
<keyword evidence="2 5" id="KW-0560">Oxidoreductase</keyword>
<evidence type="ECO:0000256" key="3">
    <source>
        <dbReference type="RuleBase" id="RU000363"/>
    </source>
</evidence>
<dbReference type="GO" id="GO:0016491">
    <property type="term" value="F:oxidoreductase activity"/>
    <property type="evidence" value="ECO:0007669"/>
    <property type="project" value="UniProtKB-KW"/>
</dbReference>
<evidence type="ECO:0000313" key="5">
    <source>
        <dbReference type="EMBL" id="SPH21071.1"/>
    </source>
</evidence>
<dbReference type="InterPro" id="IPR057326">
    <property type="entry name" value="KR_dom"/>
</dbReference>
<evidence type="ECO:0000256" key="1">
    <source>
        <dbReference type="ARBA" id="ARBA00006484"/>
    </source>
</evidence>
<protein>
    <submittedName>
        <fullName evidence="5">Sepiapterin reductase</fullName>
        <ecNumber evidence="5">1.1.1.325</ecNumber>
    </submittedName>
</protein>
<dbReference type="OrthoDB" id="9793825at2"/>
<evidence type="ECO:0000259" key="4">
    <source>
        <dbReference type="SMART" id="SM00822"/>
    </source>
</evidence>
<sequence length="271" mass="28128">MKTVLITGAAGGVGLALAKSFASQGHALVLTDRNAAALAATAAKVGSKTEQIIADLRDASDLQRLGARIESPEAPIDILVNNAGIIVPGPVGTLDADLMRAHIDVNMTAPMLLSAAAARAMKQRRSGYIFSIMSMAAMGPMKDSAAYSASKFGLRGFMASLSLELHPYGVGVGGVFPSAIDTPMLAAEMASPDGSPLNFVGNAKPMPPHDVAAAVMKAMEKGRLETCLPASDGFFGGVLMLFPSLLRPVLSYLEKGGQKKKQAYLQGLQTK</sequence>
<reference evidence="5 6" key="1">
    <citation type="submission" date="2018-03" db="EMBL/GenBank/DDBJ databases">
        <authorList>
            <person name="Keele B.F."/>
        </authorList>
    </citation>
    <scope>NUCLEOTIDE SEQUENCE [LARGE SCALE GENOMIC DNA]</scope>
    <source>
        <strain evidence="5 6">CECT 8599</strain>
    </source>
</reference>
<dbReference type="CDD" id="cd05233">
    <property type="entry name" value="SDR_c"/>
    <property type="match status" value="1"/>
</dbReference>
<evidence type="ECO:0000313" key="6">
    <source>
        <dbReference type="Proteomes" id="UP000244880"/>
    </source>
</evidence>
<dbReference type="InterPro" id="IPR036291">
    <property type="entry name" value="NAD(P)-bd_dom_sf"/>
</dbReference>
<feature type="domain" description="Ketoreductase" evidence="4">
    <location>
        <begin position="2"/>
        <end position="183"/>
    </location>
</feature>
<dbReference type="PRINTS" id="PR00081">
    <property type="entry name" value="GDHRDH"/>
</dbReference>
<dbReference type="SMART" id="SM00822">
    <property type="entry name" value="PKS_KR"/>
    <property type="match status" value="1"/>
</dbReference>
<dbReference type="SUPFAM" id="SSF51735">
    <property type="entry name" value="NAD(P)-binding Rossmann-fold domains"/>
    <property type="match status" value="1"/>
</dbReference>
<dbReference type="EC" id="1.1.1.325" evidence="5"/>
<comment type="similarity">
    <text evidence="1 3">Belongs to the short-chain dehydrogenases/reductases (SDR) family.</text>
</comment>
<evidence type="ECO:0000256" key="2">
    <source>
        <dbReference type="ARBA" id="ARBA00023002"/>
    </source>
</evidence>
<accession>A0A2R8BDH6</accession>
<dbReference type="Pfam" id="PF00106">
    <property type="entry name" value="adh_short"/>
    <property type="match status" value="1"/>
</dbReference>
<dbReference type="InterPro" id="IPR002347">
    <property type="entry name" value="SDR_fam"/>
</dbReference>
<dbReference type="EMBL" id="OMOR01000001">
    <property type="protein sequence ID" value="SPH21071.1"/>
    <property type="molecule type" value="Genomic_DNA"/>
</dbReference>
<dbReference type="PANTHER" id="PTHR44196">
    <property type="entry name" value="DEHYDROGENASE/REDUCTASE SDR FAMILY MEMBER 7B"/>
    <property type="match status" value="1"/>
</dbReference>
<proteinExistence type="inferred from homology"/>
<dbReference type="PANTHER" id="PTHR44196:SF1">
    <property type="entry name" value="DEHYDROGENASE_REDUCTASE SDR FAMILY MEMBER 7B"/>
    <property type="match status" value="1"/>
</dbReference>
<dbReference type="Proteomes" id="UP000244880">
    <property type="component" value="Unassembled WGS sequence"/>
</dbReference>
<dbReference type="PRINTS" id="PR00080">
    <property type="entry name" value="SDRFAMILY"/>
</dbReference>
<dbReference type="Gene3D" id="3.40.50.720">
    <property type="entry name" value="NAD(P)-binding Rossmann-like Domain"/>
    <property type="match status" value="1"/>
</dbReference>
<dbReference type="AlphaFoldDB" id="A0A2R8BDH6"/>
<dbReference type="GO" id="GO:0016020">
    <property type="term" value="C:membrane"/>
    <property type="evidence" value="ECO:0007669"/>
    <property type="project" value="TreeGrafter"/>
</dbReference>
<dbReference type="InterPro" id="IPR020904">
    <property type="entry name" value="Sc_DH/Rdtase_CS"/>
</dbReference>
<organism evidence="5 6">
    <name type="scientific">Ascidiaceihabitans donghaensis</name>
    <dbReference type="NCBI Taxonomy" id="1510460"/>
    <lineage>
        <taxon>Bacteria</taxon>
        <taxon>Pseudomonadati</taxon>
        <taxon>Pseudomonadota</taxon>
        <taxon>Alphaproteobacteria</taxon>
        <taxon>Rhodobacterales</taxon>
        <taxon>Paracoccaceae</taxon>
        <taxon>Ascidiaceihabitans</taxon>
    </lineage>
</organism>
<dbReference type="PROSITE" id="PS00061">
    <property type="entry name" value="ADH_SHORT"/>
    <property type="match status" value="1"/>
</dbReference>
<gene>
    <name evidence="5" type="ORF">ASD8599_01812</name>
</gene>
<dbReference type="RefSeq" id="WP_108828198.1">
    <property type="nucleotide sequence ID" value="NZ_OMOR01000001.1"/>
</dbReference>